<proteinExistence type="predicted"/>
<sequence length="101" mass="11637">MRWIARPLGRRAADADGNGYAVDGWMQTFDSISQRAEGFRGADHRGRYHVGLRSWSRLIPGNMDPNEMRCGMRYRDSARLNNRDIRHDEVTITALSKFLVL</sequence>
<keyword evidence="2" id="KW-1185">Reference proteome</keyword>
<evidence type="ECO:0000313" key="1">
    <source>
        <dbReference type="EMBL" id="URD81326.1"/>
    </source>
</evidence>
<name>A0A9E7EQG0_9LILI</name>
<organism evidence="1 2">
    <name type="scientific">Musa troglodytarum</name>
    <name type="common">fe'i banana</name>
    <dbReference type="NCBI Taxonomy" id="320322"/>
    <lineage>
        <taxon>Eukaryota</taxon>
        <taxon>Viridiplantae</taxon>
        <taxon>Streptophyta</taxon>
        <taxon>Embryophyta</taxon>
        <taxon>Tracheophyta</taxon>
        <taxon>Spermatophyta</taxon>
        <taxon>Magnoliopsida</taxon>
        <taxon>Liliopsida</taxon>
        <taxon>Zingiberales</taxon>
        <taxon>Musaceae</taxon>
        <taxon>Musa</taxon>
    </lineage>
</organism>
<dbReference type="OrthoDB" id="1897736at2759"/>
<dbReference type="EMBL" id="CP097503">
    <property type="protein sequence ID" value="URD81326.1"/>
    <property type="molecule type" value="Genomic_DNA"/>
</dbReference>
<evidence type="ECO:0000313" key="2">
    <source>
        <dbReference type="Proteomes" id="UP001055439"/>
    </source>
</evidence>
<accession>A0A9E7EQG0</accession>
<dbReference type="AlphaFoldDB" id="A0A9E7EQG0"/>
<protein>
    <submittedName>
        <fullName evidence="1">Uncharacterized protein</fullName>
    </submittedName>
</protein>
<reference evidence="1" key="1">
    <citation type="submission" date="2022-05" db="EMBL/GenBank/DDBJ databases">
        <title>The Musa troglodytarum L. genome provides insights into the mechanism of non-climacteric behaviour and enrichment of carotenoids.</title>
        <authorList>
            <person name="Wang J."/>
        </authorList>
    </citation>
    <scope>NUCLEOTIDE SEQUENCE</scope>
    <source>
        <tissue evidence="1">Leaf</tissue>
    </source>
</reference>
<dbReference type="Proteomes" id="UP001055439">
    <property type="component" value="Chromosome 10"/>
</dbReference>
<gene>
    <name evidence="1" type="ORF">MUK42_05200</name>
</gene>